<feature type="coiled-coil region" evidence="1">
    <location>
        <begin position="28"/>
        <end position="55"/>
    </location>
</feature>
<organism evidence="2 3">
    <name type="scientific">Microvirga arsenatis</name>
    <dbReference type="NCBI Taxonomy" id="2692265"/>
    <lineage>
        <taxon>Bacteria</taxon>
        <taxon>Pseudomonadati</taxon>
        <taxon>Pseudomonadota</taxon>
        <taxon>Alphaproteobacteria</taxon>
        <taxon>Hyphomicrobiales</taxon>
        <taxon>Methylobacteriaceae</taxon>
        <taxon>Microvirga</taxon>
    </lineage>
</organism>
<evidence type="ECO:0000313" key="2">
    <source>
        <dbReference type="EMBL" id="NBJ25796.1"/>
    </source>
</evidence>
<comment type="caution">
    <text evidence="2">The sequence shown here is derived from an EMBL/GenBank/DDBJ whole genome shotgun (WGS) entry which is preliminary data.</text>
</comment>
<protein>
    <submittedName>
        <fullName evidence="2">DUF1192 family protein</fullName>
    </submittedName>
</protein>
<evidence type="ECO:0000256" key="1">
    <source>
        <dbReference type="SAM" id="Coils"/>
    </source>
</evidence>
<sequence length="70" mass="7862">MALDPFADEPRRVFNGHEIGQDLSMLSIDELDERVEVLEREIARLKEAKARKESSLAAASAFFKIGQESV</sequence>
<proteinExistence type="predicted"/>
<dbReference type="EMBL" id="JAAAXJ010000008">
    <property type="protein sequence ID" value="NBJ25796.1"/>
    <property type="molecule type" value="Genomic_DNA"/>
</dbReference>
<evidence type="ECO:0000313" key="3">
    <source>
        <dbReference type="Proteomes" id="UP000818323"/>
    </source>
</evidence>
<reference evidence="2 3" key="1">
    <citation type="submission" date="2020-01" db="EMBL/GenBank/DDBJ databases">
        <title>Microvirga sp. nov., an arsenate reduction bacterium isolated from Tibet hotspring sediments.</title>
        <authorList>
            <person name="Yuan C.-G."/>
        </authorList>
    </citation>
    <scope>NUCLEOTIDE SEQUENCE [LARGE SCALE GENOMIC DNA]</scope>
    <source>
        <strain evidence="2 3">SYSU G3D203</strain>
    </source>
</reference>
<dbReference type="Pfam" id="PF06698">
    <property type="entry name" value="DUF1192"/>
    <property type="match status" value="1"/>
</dbReference>
<dbReference type="RefSeq" id="WP_161723953.1">
    <property type="nucleotide sequence ID" value="NZ_JAAAXI010000011.1"/>
</dbReference>
<keyword evidence="1" id="KW-0175">Coiled coil</keyword>
<dbReference type="InterPro" id="IPR009579">
    <property type="entry name" value="DUF1192"/>
</dbReference>
<keyword evidence="3" id="KW-1185">Reference proteome</keyword>
<accession>A0ABW9Z1G5</accession>
<name>A0ABW9Z1G5_9HYPH</name>
<dbReference type="Proteomes" id="UP000818323">
    <property type="component" value="Unassembled WGS sequence"/>
</dbReference>
<gene>
    <name evidence="2" type="ORF">GR303_15675</name>
</gene>